<accession>E6MJ44</accession>
<dbReference type="HOGENOM" id="CLU_3139624_0_0_9"/>
<protein>
    <submittedName>
        <fullName evidence="1">Uncharacterized protein</fullName>
    </submittedName>
</protein>
<dbReference type="EMBL" id="AEQN01000026">
    <property type="protein sequence ID" value="EFV00864.1"/>
    <property type="molecule type" value="Genomic_DNA"/>
</dbReference>
<gene>
    <name evidence="1" type="ORF">HMP0721_2029</name>
</gene>
<evidence type="ECO:0000313" key="2">
    <source>
        <dbReference type="Proteomes" id="UP000004754"/>
    </source>
</evidence>
<organism evidence="1 2">
    <name type="scientific">Pseudoramibacter alactolyticus ATCC 23263</name>
    <dbReference type="NCBI Taxonomy" id="887929"/>
    <lineage>
        <taxon>Bacteria</taxon>
        <taxon>Bacillati</taxon>
        <taxon>Bacillota</taxon>
        <taxon>Clostridia</taxon>
        <taxon>Eubacteriales</taxon>
        <taxon>Eubacteriaceae</taxon>
        <taxon>Pseudoramibacter</taxon>
    </lineage>
</organism>
<keyword evidence="2" id="KW-1185">Reference proteome</keyword>
<sequence>MCQNRVHFIKEHFDKAQDVFMDHTYANVQTKIAGRLFSIHRIKRREKEK</sequence>
<dbReference type="STRING" id="887929.HMP0721_2029"/>
<dbReference type="Proteomes" id="UP000004754">
    <property type="component" value="Unassembled WGS sequence"/>
</dbReference>
<comment type="caution">
    <text evidence="1">The sequence shown here is derived from an EMBL/GenBank/DDBJ whole genome shotgun (WGS) entry which is preliminary data.</text>
</comment>
<name>E6MJ44_9FIRM</name>
<evidence type="ECO:0000313" key="1">
    <source>
        <dbReference type="EMBL" id="EFV00864.1"/>
    </source>
</evidence>
<proteinExistence type="predicted"/>
<reference evidence="1 2" key="1">
    <citation type="submission" date="2010-12" db="EMBL/GenBank/DDBJ databases">
        <authorList>
            <person name="Muzny D."/>
            <person name="Qin X."/>
            <person name="Deng J."/>
            <person name="Jiang H."/>
            <person name="Liu Y."/>
            <person name="Qu J."/>
            <person name="Song X.-Z."/>
            <person name="Zhang L."/>
            <person name="Thornton R."/>
            <person name="Coyle M."/>
            <person name="Francisco L."/>
            <person name="Jackson L."/>
            <person name="Javaid M."/>
            <person name="Korchina V."/>
            <person name="Kovar C."/>
            <person name="Mata R."/>
            <person name="Mathew T."/>
            <person name="Ngo R."/>
            <person name="Nguyen L."/>
            <person name="Nguyen N."/>
            <person name="Okwuonu G."/>
            <person name="Ongeri F."/>
            <person name="Pham C."/>
            <person name="Simmons D."/>
            <person name="Wilczek-Boney K."/>
            <person name="Hale W."/>
            <person name="Jakkamsetti A."/>
            <person name="Pham P."/>
            <person name="Ruth R."/>
            <person name="San Lucas F."/>
            <person name="Warren J."/>
            <person name="Zhang J."/>
            <person name="Zhao Z."/>
            <person name="Zhou C."/>
            <person name="Zhu D."/>
            <person name="Lee S."/>
            <person name="Bess C."/>
            <person name="Blankenburg K."/>
            <person name="Forbes L."/>
            <person name="Fu Q."/>
            <person name="Gubbala S."/>
            <person name="Hirani K."/>
            <person name="Jayaseelan J.C."/>
            <person name="Lara F."/>
            <person name="Munidasa M."/>
            <person name="Palculict T."/>
            <person name="Patil S."/>
            <person name="Pu L.-L."/>
            <person name="Saada N."/>
            <person name="Tang L."/>
            <person name="Weissenberger G."/>
            <person name="Zhu Y."/>
            <person name="Hemphill L."/>
            <person name="Shang Y."/>
            <person name="Youmans B."/>
            <person name="Ayvaz T."/>
            <person name="Ross M."/>
            <person name="Santibanez J."/>
            <person name="Aqrawi P."/>
            <person name="Gross S."/>
            <person name="Joshi V."/>
            <person name="Fowler G."/>
            <person name="Nazareth L."/>
            <person name="Reid J."/>
            <person name="Worley K."/>
            <person name="Petrosino J."/>
            <person name="Highlander S."/>
            <person name="Gibbs R."/>
        </authorList>
    </citation>
    <scope>NUCLEOTIDE SEQUENCE [LARGE SCALE GENOMIC DNA]</scope>
    <source>
        <strain evidence="1 2">ATCC 23263</strain>
    </source>
</reference>
<dbReference type="AlphaFoldDB" id="E6MJ44"/>